<name>A0ACB8I1G2_CITSI</name>
<accession>A0ACB8I1G2</accession>
<protein>
    <submittedName>
        <fullName evidence="1">Glycosyltransferase</fullName>
    </submittedName>
</protein>
<gene>
    <name evidence="1" type="ORF">KPL71_026721</name>
</gene>
<dbReference type="Proteomes" id="UP000829398">
    <property type="component" value="Chromosome 9"/>
</dbReference>
<organism evidence="1 2">
    <name type="scientific">Citrus sinensis</name>
    <name type="common">Sweet orange</name>
    <name type="synonym">Citrus aurantium var. sinensis</name>
    <dbReference type="NCBI Taxonomy" id="2711"/>
    <lineage>
        <taxon>Eukaryota</taxon>
        <taxon>Viridiplantae</taxon>
        <taxon>Streptophyta</taxon>
        <taxon>Embryophyta</taxon>
        <taxon>Tracheophyta</taxon>
        <taxon>Spermatophyta</taxon>
        <taxon>Magnoliopsida</taxon>
        <taxon>eudicotyledons</taxon>
        <taxon>Gunneridae</taxon>
        <taxon>Pentapetalae</taxon>
        <taxon>rosids</taxon>
        <taxon>malvids</taxon>
        <taxon>Sapindales</taxon>
        <taxon>Rutaceae</taxon>
        <taxon>Aurantioideae</taxon>
        <taxon>Citrus</taxon>
    </lineage>
</organism>
<dbReference type="EMBL" id="CM039178">
    <property type="protein sequence ID" value="KAH9680873.1"/>
    <property type="molecule type" value="Genomic_DNA"/>
</dbReference>
<reference evidence="2" key="1">
    <citation type="journal article" date="2023" name="Hortic. Res.">
        <title>A chromosome-level phased genome enabling allele-level studies in sweet orange: a case study on citrus Huanglongbing tolerance.</title>
        <authorList>
            <person name="Wu B."/>
            <person name="Yu Q."/>
            <person name="Deng Z."/>
            <person name="Duan Y."/>
            <person name="Luo F."/>
            <person name="Gmitter F. Jr."/>
        </authorList>
    </citation>
    <scope>NUCLEOTIDE SEQUENCE [LARGE SCALE GENOMIC DNA]</scope>
    <source>
        <strain evidence="2">cv. Valencia</strain>
    </source>
</reference>
<keyword evidence="2" id="KW-1185">Reference proteome</keyword>
<evidence type="ECO:0000313" key="2">
    <source>
        <dbReference type="Proteomes" id="UP000829398"/>
    </source>
</evidence>
<sequence length="514" mass="58176">MEKQDPAHVVIFPLPGVGHVNSMLKLAELLSHAGIKITFLNTEYYYDRVIRHSSDGFSRYMQIPGLQLKTVTDGLPKDHPRTPDKFTELIDSLNLAIPPLLKEMVTDSNSPVNYIIADGYMSHAIDVAREVGISIIYFCTVSACAFWSFHCIPNIIIAGELPIKGTEDMDRLITNVTGMEGFLSIGPLNAHLKVRIPEKTHSSSGLWKVDRSCIAWLDKQPKQSVIYVSFGSDAVMSRDQLIEFYYGLVNSKNGFLWVIRPDLISGKDGESQIPEEVVEATKERGYIAGWVPQEEVLAHKAVGGFLIHCGWNSTLESIMAGMPMICWPSFADQQINSRFVDEVWKLGLDIKDLFDRNIVEKAVNDLMVKRKEEFMESADQMANLAKKSVNEGGSLYCNLDRLLRDRNSVSYPYVLIWPLAALGHVMLKLAELLCNAGVKITFLNTEEFHERLIRHRSDVFSRCINLPGFQFKTITDRLPLNHPRISDKLHEYWSSLASVTPPLWRRCRLIPCHL</sequence>
<evidence type="ECO:0000313" key="1">
    <source>
        <dbReference type="EMBL" id="KAH9680873.1"/>
    </source>
</evidence>
<proteinExistence type="predicted"/>
<comment type="caution">
    <text evidence="1">The sequence shown here is derived from an EMBL/GenBank/DDBJ whole genome shotgun (WGS) entry which is preliminary data.</text>
</comment>